<dbReference type="Gene3D" id="2.60.120.10">
    <property type="entry name" value="Jelly Rolls"/>
    <property type="match status" value="2"/>
</dbReference>
<dbReference type="PROSITE" id="PS00888">
    <property type="entry name" value="CNMP_BINDING_1"/>
    <property type="match status" value="1"/>
</dbReference>
<dbReference type="InterPro" id="IPR000595">
    <property type="entry name" value="cNMP-bd_dom"/>
</dbReference>
<dbReference type="GO" id="GO:0004862">
    <property type="term" value="F:cAMP-dependent protein kinase inhibitor activity"/>
    <property type="evidence" value="ECO:0007669"/>
    <property type="project" value="TreeGrafter"/>
</dbReference>
<dbReference type="GO" id="GO:0046872">
    <property type="term" value="F:metal ion binding"/>
    <property type="evidence" value="ECO:0007669"/>
    <property type="project" value="UniProtKB-KW"/>
</dbReference>
<protein>
    <submittedName>
        <fullName evidence="3">SUM1 protein</fullName>
    </submittedName>
</protein>
<evidence type="ECO:0000256" key="1">
    <source>
        <dbReference type="PIRSR" id="PIRSR605502-1"/>
    </source>
</evidence>
<evidence type="ECO:0000313" key="4">
    <source>
        <dbReference type="Proteomes" id="UP000601435"/>
    </source>
</evidence>
<dbReference type="InterPro" id="IPR036705">
    <property type="entry name" value="Ribosyl_crysJ1_sf"/>
</dbReference>
<feature type="binding site" evidence="1">
    <location>
        <position position="128"/>
    </location>
    <ligand>
        <name>Mg(2+)</name>
        <dbReference type="ChEBI" id="CHEBI:18420"/>
        <label>1</label>
    </ligand>
</feature>
<dbReference type="Gene3D" id="1.10.4080.10">
    <property type="entry name" value="ADP-ribosylation/Crystallin J1"/>
    <property type="match status" value="1"/>
</dbReference>
<dbReference type="PANTHER" id="PTHR11635">
    <property type="entry name" value="CAMP-DEPENDENT PROTEIN KINASE REGULATORY CHAIN"/>
    <property type="match status" value="1"/>
</dbReference>
<dbReference type="PROSITE" id="PS50042">
    <property type="entry name" value="CNMP_BINDING_3"/>
    <property type="match status" value="2"/>
</dbReference>
<evidence type="ECO:0000313" key="3">
    <source>
        <dbReference type="EMBL" id="CAE7908470.1"/>
    </source>
</evidence>
<proteinExistence type="predicted"/>
<dbReference type="PRINTS" id="PR00103">
    <property type="entry name" value="CAMPKINASE"/>
</dbReference>
<comment type="caution">
    <text evidence="3">The sequence shown here is derived from an EMBL/GenBank/DDBJ whole genome shotgun (WGS) entry which is preliminary data.</text>
</comment>
<keyword evidence="4" id="KW-1185">Reference proteome</keyword>
<reference evidence="3" key="1">
    <citation type="submission" date="2021-02" db="EMBL/GenBank/DDBJ databases">
        <authorList>
            <person name="Dougan E. K."/>
            <person name="Rhodes N."/>
            <person name="Thang M."/>
            <person name="Chan C."/>
        </authorList>
    </citation>
    <scope>NUCLEOTIDE SEQUENCE</scope>
</reference>
<dbReference type="SUPFAM" id="SSF51206">
    <property type="entry name" value="cAMP-binding domain-like"/>
    <property type="match status" value="2"/>
</dbReference>
<feature type="binding site" evidence="1">
    <location>
        <position position="129"/>
    </location>
    <ligand>
        <name>Mg(2+)</name>
        <dbReference type="ChEBI" id="CHEBI:18420"/>
        <label>1</label>
    </ligand>
</feature>
<accession>A0A813BKM7</accession>
<organism evidence="3 4">
    <name type="scientific">Symbiodinium necroappetens</name>
    <dbReference type="NCBI Taxonomy" id="1628268"/>
    <lineage>
        <taxon>Eukaryota</taxon>
        <taxon>Sar</taxon>
        <taxon>Alveolata</taxon>
        <taxon>Dinophyceae</taxon>
        <taxon>Suessiales</taxon>
        <taxon>Symbiodiniaceae</taxon>
        <taxon>Symbiodinium</taxon>
    </lineage>
</organism>
<dbReference type="GO" id="GO:0034236">
    <property type="term" value="F:protein kinase A catalytic subunit binding"/>
    <property type="evidence" value="ECO:0007669"/>
    <property type="project" value="TreeGrafter"/>
</dbReference>
<comment type="cofactor">
    <cofactor evidence="1">
        <name>Mg(2+)</name>
        <dbReference type="ChEBI" id="CHEBI:18420"/>
    </cofactor>
    <text evidence="1">Binds 2 magnesium ions per subunit.</text>
</comment>
<dbReference type="InterPro" id="IPR018488">
    <property type="entry name" value="cNMP-bd_CS"/>
</dbReference>
<dbReference type="InterPro" id="IPR014710">
    <property type="entry name" value="RmlC-like_jellyroll"/>
</dbReference>
<sequence length="733" mass="79973">MAGTAGMDILKEVMSHLRDSPLVKVNRKLKDRGGRATGLVDWSLLENVPDELLTRTSSWLNQDAPQQARRAAGALLGLAVADWVGAPLEFLEVTDDPGESRWDHDSFHCHNPNTTEIERGILKPGQWTDDTSMALCLADSLCICGHLDGSDLRKRFWCWHAEAMNTPWRLDPERKKRTSFGLGYNIAKSLIALYPDEPIDPEYLNPGSSDSGNGGLMRLAPVPIFYNRPEQLEEALDAAARSSLATHPGILATETARYLAFLVHSAINRQEEMSAREFFIQQSAVYAARLGERLAEDPECQSSADLREIQALATSNKEGPMERCWNWQEPSLELLQTFRPWPSMPSRAPSTLAKASCSKADSSLVPSMVLRASIPATLPPFTSGTEAKSYAELSCATCLEKKRLWLSAHRCFELPTCICFDAGGGVMGALLCSDCSHAPEDVPAQNLSDSKGASRPVAPSGASKFLTQVKLFQRLPESELPTLAMVCEPKTFRSGDKVITEGDVGDAFYIIRSGDEMGLREKLEFPQRKAVAGGAIKQLEVKPPSPKTAEERKLMIQVLKSNQNLSSCVSLTDKQVAVLVDAAWKEKVSIGKELIQEGDLSADYFYIVQSGKFSISMGQNETQAKSTNAAQAAAQNLGLVSAGGSFGELALLYFAPRAASVRAVQDSVVWVIDRKTFKDTLAKSADDMVKEYIAYLDKVQVLAKLKQDEKEAVAHLATKSTSGDLFSCAASSG</sequence>
<dbReference type="SMART" id="SM00100">
    <property type="entry name" value="cNMP"/>
    <property type="match status" value="1"/>
</dbReference>
<dbReference type="Pfam" id="PF03747">
    <property type="entry name" value="ADP_ribosyl_GH"/>
    <property type="match status" value="1"/>
</dbReference>
<dbReference type="GO" id="GO:0030552">
    <property type="term" value="F:cAMP binding"/>
    <property type="evidence" value="ECO:0007669"/>
    <property type="project" value="TreeGrafter"/>
</dbReference>
<dbReference type="InterPro" id="IPR050503">
    <property type="entry name" value="cAMP-dep_PK_reg_su-like"/>
</dbReference>
<dbReference type="InterPro" id="IPR018490">
    <property type="entry name" value="cNMP-bd_dom_sf"/>
</dbReference>
<dbReference type="GO" id="GO:0005829">
    <property type="term" value="C:cytosol"/>
    <property type="evidence" value="ECO:0007669"/>
    <property type="project" value="TreeGrafter"/>
</dbReference>
<dbReference type="AlphaFoldDB" id="A0A813BKM7"/>
<dbReference type="CDD" id="cd00038">
    <property type="entry name" value="CAP_ED"/>
    <property type="match status" value="1"/>
</dbReference>
<dbReference type="Proteomes" id="UP000601435">
    <property type="component" value="Unassembled WGS sequence"/>
</dbReference>
<dbReference type="EMBL" id="CAJNJA010073030">
    <property type="protein sequence ID" value="CAE7908470.1"/>
    <property type="molecule type" value="Genomic_DNA"/>
</dbReference>
<dbReference type="PANTHER" id="PTHR11635:SF152">
    <property type="entry name" value="CAMP-DEPENDENT PROTEIN KINASE TYPE I REGULATORY SUBUNIT-RELATED"/>
    <property type="match status" value="1"/>
</dbReference>
<dbReference type="InterPro" id="IPR005502">
    <property type="entry name" value="Ribosyl_crysJ1"/>
</dbReference>
<dbReference type="Pfam" id="PF00027">
    <property type="entry name" value="cNMP_binding"/>
    <property type="match status" value="1"/>
</dbReference>
<feature type="domain" description="Cyclic nucleotide-binding" evidence="2">
    <location>
        <begin position="570"/>
        <end position="698"/>
    </location>
</feature>
<feature type="binding site" evidence="1">
    <location>
        <position position="130"/>
    </location>
    <ligand>
        <name>Mg(2+)</name>
        <dbReference type="ChEBI" id="CHEBI:18420"/>
        <label>1</label>
    </ligand>
</feature>
<feature type="domain" description="Cyclic nucleotide-binding" evidence="2">
    <location>
        <begin position="471"/>
        <end position="514"/>
    </location>
</feature>
<dbReference type="GO" id="GO:0005952">
    <property type="term" value="C:cAMP-dependent protein kinase complex"/>
    <property type="evidence" value="ECO:0007669"/>
    <property type="project" value="InterPro"/>
</dbReference>
<dbReference type="SUPFAM" id="SSF101478">
    <property type="entry name" value="ADP-ribosylglycohydrolase"/>
    <property type="match status" value="1"/>
</dbReference>
<keyword evidence="1" id="KW-0460">Magnesium</keyword>
<dbReference type="OrthoDB" id="2021138at2759"/>
<gene>
    <name evidence="3" type="primary">SUM1</name>
    <name evidence="3" type="ORF">SNEC2469_LOCUS30849</name>
</gene>
<name>A0A813BKM7_9DINO</name>
<evidence type="ECO:0000259" key="2">
    <source>
        <dbReference type="PROSITE" id="PS50042"/>
    </source>
</evidence>
<dbReference type="PROSITE" id="PS00889">
    <property type="entry name" value="CNMP_BINDING_2"/>
    <property type="match status" value="1"/>
</dbReference>
<keyword evidence="1" id="KW-0479">Metal-binding</keyword>